<keyword evidence="4" id="KW-1015">Disulfide bond</keyword>
<dbReference type="PANTHER" id="PTHR45663:SF11">
    <property type="entry name" value="GEO12009P1"/>
    <property type="match status" value="1"/>
</dbReference>
<dbReference type="Gene3D" id="3.40.30.10">
    <property type="entry name" value="Glutaredoxin"/>
    <property type="match status" value="1"/>
</dbReference>
<evidence type="ECO:0000313" key="9">
    <source>
        <dbReference type="Proteomes" id="UP000716906"/>
    </source>
</evidence>
<dbReference type="CDD" id="cd02947">
    <property type="entry name" value="TRX_family"/>
    <property type="match status" value="1"/>
</dbReference>
<feature type="domain" description="Thioredoxin" evidence="7">
    <location>
        <begin position="1"/>
        <end position="104"/>
    </location>
</feature>
<dbReference type="InterPro" id="IPR036249">
    <property type="entry name" value="Thioredoxin-like_sf"/>
</dbReference>
<evidence type="ECO:0000256" key="4">
    <source>
        <dbReference type="ARBA" id="ARBA00023157"/>
    </source>
</evidence>
<dbReference type="PROSITE" id="PS51352">
    <property type="entry name" value="THIOREDOXIN_2"/>
    <property type="match status" value="1"/>
</dbReference>
<dbReference type="PANTHER" id="PTHR45663">
    <property type="entry name" value="GEO12009P1"/>
    <property type="match status" value="1"/>
</dbReference>
<dbReference type="InterPro" id="IPR013766">
    <property type="entry name" value="Thioredoxin_domain"/>
</dbReference>
<evidence type="ECO:0000259" key="7">
    <source>
        <dbReference type="PROSITE" id="PS51352"/>
    </source>
</evidence>
<organism evidence="8 9">
    <name type="scientific">Faecalicatena fissicatena</name>
    <dbReference type="NCBI Taxonomy" id="290055"/>
    <lineage>
        <taxon>Bacteria</taxon>
        <taxon>Bacillati</taxon>
        <taxon>Bacillota</taxon>
        <taxon>Clostridia</taxon>
        <taxon>Lachnospirales</taxon>
        <taxon>Lachnospiraceae</taxon>
        <taxon>Faecalicatena</taxon>
    </lineage>
</organism>
<reference evidence="8 9" key="1">
    <citation type="journal article" date="2021" name="Sci. Rep.">
        <title>The distribution of antibiotic resistance genes in chicken gut microbiota commensals.</title>
        <authorList>
            <person name="Juricova H."/>
            <person name="Matiasovicova J."/>
            <person name="Kubasova T."/>
            <person name="Cejkova D."/>
            <person name="Rychlik I."/>
        </authorList>
    </citation>
    <scope>NUCLEOTIDE SEQUENCE [LARGE SCALE GENOMIC DNA]</scope>
    <source>
        <strain evidence="8 9">An773</strain>
    </source>
</reference>
<comment type="caution">
    <text evidence="8">The sequence shown here is derived from an EMBL/GenBank/DDBJ whole genome shotgun (WGS) entry which is preliminary data.</text>
</comment>
<dbReference type="Pfam" id="PF00085">
    <property type="entry name" value="Thioredoxin"/>
    <property type="match status" value="1"/>
</dbReference>
<evidence type="ECO:0000256" key="2">
    <source>
        <dbReference type="ARBA" id="ARBA00022448"/>
    </source>
</evidence>
<accession>A0ABS2E9W0</accession>
<gene>
    <name evidence="8" type="ORF">H7U36_10025</name>
</gene>
<dbReference type="SUPFAM" id="SSF52833">
    <property type="entry name" value="Thioredoxin-like"/>
    <property type="match status" value="1"/>
</dbReference>
<proteinExistence type="inferred from homology"/>
<evidence type="ECO:0000256" key="3">
    <source>
        <dbReference type="ARBA" id="ARBA00022982"/>
    </source>
</evidence>
<dbReference type="Proteomes" id="UP000716906">
    <property type="component" value="Unassembled WGS sequence"/>
</dbReference>
<dbReference type="PIRSF" id="PIRSF000077">
    <property type="entry name" value="Thioredoxin"/>
    <property type="match status" value="1"/>
</dbReference>
<comment type="similarity">
    <text evidence="1 6">Belongs to the thioredoxin family.</text>
</comment>
<dbReference type="EMBL" id="JACLYY010000009">
    <property type="protein sequence ID" value="MBM6738429.1"/>
    <property type="molecule type" value="Genomic_DNA"/>
</dbReference>
<name>A0ABS2E9W0_9FIRM</name>
<evidence type="ECO:0000256" key="6">
    <source>
        <dbReference type="PIRNR" id="PIRNR000077"/>
    </source>
</evidence>
<protein>
    <recommendedName>
        <fullName evidence="6">Thioredoxin</fullName>
    </recommendedName>
</protein>
<keyword evidence="2" id="KW-0813">Transport</keyword>
<dbReference type="InterPro" id="IPR005746">
    <property type="entry name" value="Thioredoxin"/>
</dbReference>
<keyword evidence="3" id="KW-0249">Electron transport</keyword>
<evidence type="ECO:0000256" key="1">
    <source>
        <dbReference type="ARBA" id="ARBA00008987"/>
    </source>
</evidence>
<evidence type="ECO:0000256" key="5">
    <source>
        <dbReference type="ARBA" id="ARBA00023284"/>
    </source>
</evidence>
<keyword evidence="9" id="KW-1185">Reference proteome</keyword>
<keyword evidence="5" id="KW-0676">Redox-active center</keyword>
<sequence length="104" mass="11847">MYHLTEESFDIEVLREKGAVVVMFYERWCPKCSMTKPIVEEMEKKYRGRIKFCEVEVAENPRLAAACGADIVPAFLFVKGGVVEASMKGTTGEKILEKRLKELL</sequence>
<evidence type="ECO:0000313" key="8">
    <source>
        <dbReference type="EMBL" id="MBM6738429.1"/>
    </source>
</evidence>